<sequence>MSCTARSCTAWLYPRQAAGLALAGQLIKDQAGHLVLAPGGGARLARR</sequence>
<evidence type="ECO:0000313" key="1">
    <source>
        <dbReference type="EMBL" id="CAB4127979.1"/>
    </source>
</evidence>
<name>A0A6J5L859_9CAUD</name>
<protein>
    <submittedName>
        <fullName evidence="1">Uncharacterized protein</fullName>
    </submittedName>
</protein>
<organism evidence="1">
    <name type="scientific">uncultured Caudovirales phage</name>
    <dbReference type="NCBI Taxonomy" id="2100421"/>
    <lineage>
        <taxon>Viruses</taxon>
        <taxon>Duplodnaviria</taxon>
        <taxon>Heunggongvirae</taxon>
        <taxon>Uroviricota</taxon>
        <taxon>Caudoviricetes</taxon>
        <taxon>Peduoviridae</taxon>
        <taxon>Maltschvirus</taxon>
        <taxon>Maltschvirus maltsch</taxon>
    </lineage>
</organism>
<proteinExistence type="predicted"/>
<feature type="non-terminal residue" evidence="1">
    <location>
        <position position="47"/>
    </location>
</feature>
<gene>
    <name evidence="1" type="ORF">UFOVP99_1</name>
</gene>
<dbReference type="EMBL" id="LR796221">
    <property type="protein sequence ID" value="CAB4127979.1"/>
    <property type="molecule type" value="Genomic_DNA"/>
</dbReference>
<reference evidence="1" key="1">
    <citation type="submission" date="2020-04" db="EMBL/GenBank/DDBJ databases">
        <authorList>
            <person name="Chiriac C."/>
            <person name="Salcher M."/>
            <person name="Ghai R."/>
            <person name="Kavagutti S V."/>
        </authorList>
    </citation>
    <scope>NUCLEOTIDE SEQUENCE</scope>
</reference>
<accession>A0A6J5L859</accession>